<evidence type="ECO:0000313" key="2">
    <source>
        <dbReference type="Proteomes" id="UP000644610"/>
    </source>
</evidence>
<evidence type="ECO:0000313" key="1">
    <source>
        <dbReference type="EMBL" id="GII50801.1"/>
    </source>
</evidence>
<gene>
    <name evidence="1" type="ORF">Psi02_72250</name>
</gene>
<accession>A0A8J3UU69</accession>
<organism evidence="1 2">
    <name type="scientific">Planotetraspora silvatica</name>
    <dbReference type="NCBI Taxonomy" id="234614"/>
    <lineage>
        <taxon>Bacteria</taxon>
        <taxon>Bacillati</taxon>
        <taxon>Actinomycetota</taxon>
        <taxon>Actinomycetes</taxon>
        <taxon>Streptosporangiales</taxon>
        <taxon>Streptosporangiaceae</taxon>
        <taxon>Planotetraspora</taxon>
    </lineage>
</organism>
<protein>
    <submittedName>
        <fullName evidence="1">Uncharacterized protein</fullName>
    </submittedName>
</protein>
<reference evidence="1" key="1">
    <citation type="submission" date="2021-01" db="EMBL/GenBank/DDBJ databases">
        <title>Whole genome shotgun sequence of Planotetraspora silvatica NBRC 100141.</title>
        <authorList>
            <person name="Komaki H."/>
            <person name="Tamura T."/>
        </authorList>
    </citation>
    <scope>NUCLEOTIDE SEQUENCE</scope>
    <source>
        <strain evidence="1">NBRC 100141</strain>
    </source>
</reference>
<comment type="caution">
    <text evidence="1">The sequence shown here is derived from an EMBL/GenBank/DDBJ whole genome shotgun (WGS) entry which is preliminary data.</text>
</comment>
<keyword evidence="2" id="KW-1185">Reference proteome</keyword>
<proteinExistence type="predicted"/>
<dbReference type="AlphaFoldDB" id="A0A8J3UU69"/>
<dbReference type="Proteomes" id="UP000644610">
    <property type="component" value="Unassembled WGS sequence"/>
</dbReference>
<dbReference type="EMBL" id="BOOQ01000056">
    <property type="protein sequence ID" value="GII50801.1"/>
    <property type="molecule type" value="Genomic_DNA"/>
</dbReference>
<dbReference type="RefSeq" id="WP_203980282.1">
    <property type="nucleotide sequence ID" value="NZ_BAAAKY010000052.1"/>
</dbReference>
<sequence length="53" mass="5899">MAALERIGWGTVSSAERTAVATLRDGLFVGYSDRGTWVRRPEVIVYVIEDEAK</sequence>
<name>A0A8J3UU69_9ACTN</name>